<gene>
    <name evidence="5" type="ORF">SAMN04489812_3119</name>
</gene>
<organism evidence="5 6">
    <name type="scientific">Microlunatus soli</name>
    <dbReference type="NCBI Taxonomy" id="630515"/>
    <lineage>
        <taxon>Bacteria</taxon>
        <taxon>Bacillati</taxon>
        <taxon>Actinomycetota</taxon>
        <taxon>Actinomycetes</taxon>
        <taxon>Propionibacteriales</taxon>
        <taxon>Propionibacteriaceae</taxon>
        <taxon>Microlunatus</taxon>
    </lineage>
</organism>
<dbReference type="InterPro" id="IPR017871">
    <property type="entry name" value="ABC_transporter-like_CS"/>
</dbReference>
<dbReference type="Gene3D" id="3.40.50.300">
    <property type="entry name" value="P-loop containing nucleotide triphosphate hydrolases"/>
    <property type="match status" value="1"/>
</dbReference>
<sequence>MATTEAIIEARGLRKEFPGRGRGKPPVLAVEDLTVDIEAGSLTAFLGPNGAGKSTSLRMLTTLLAPSAGSATVCGYDIVTEPAAVRARIGYIGQKNGASQYQRVRDELMSQAAIYGLRRVEARQRVDEAIDALELGEVAGQQTMKLSGGQRRRVDIALGLIPAPGLLFLDEPSTGLDPQSRANLWEHILNLRQRYGMTLILTTHYLDEADQFAERVLVIDHGKVIADNTARALKTELAGDRLTVTVEDDSDSTADVRAGAAAIISRIAAEAGATDDSGTGTPTADGVRYVIAVDQGDRVLPRLLRELDAAGHTVIAAELDRPTLDDVFLNLTGRSLREDNRGADDPASTNGPASTPVTESQMAGAQR</sequence>
<proteinExistence type="predicted"/>
<dbReference type="AlphaFoldDB" id="A0A1H1V9H7"/>
<name>A0A1H1V9H7_9ACTN</name>
<dbReference type="InterPro" id="IPR003439">
    <property type="entry name" value="ABC_transporter-like_ATP-bd"/>
</dbReference>
<protein>
    <submittedName>
        <fullName evidence="5">ABC-2 type transport system ATP-binding protein</fullName>
    </submittedName>
</protein>
<dbReference type="STRING" id="630515.SAMN04489812_3119"/>
<dbReference type="SMART" id="SM00382">
    <property type="entry name" value="AAA"/>
    <property type="match status" value="1"/>
</dbReference>
<dbReference type="PANTHER" id="PTHR43582:SF5">
    <property type="entry name" value="ABC TRANSPORTER"/>
    <property type="match status" value="1"/>
</dbReference>
<dbReference type="RefSeq" id="WP_091526228.1">
    <property type="nucleotide sequence ID" value="NZ_LT629772.1"/>
</dbReference>
<keyword evidence="1" id="KW-0547">Nucleotide-binding</keyword>
<dbReference type="PROSITE" id="PS50893">
    <property type="entry name" value="ABC_TRANSPORTER_2"/>
    <property type="match status" value="1"/>
</dbReference>
<dbReference type="InterPro" id="IPR003593">
    <property type="entry name" value="AAA+_ATPase"/>
</dbReference>
<dbReference type="PROSITE" id="PS00211">
    <property type="entry name" value="ABC_TRANSPORTER_1"/>
    <property type="match status" value="1"/>
</dbReference>
<dbReference type="Proteomes" id="UP000199103">
    <property type="component" value="Chromosome I"/>
</dbReference>
<feature type="region of interest" description="Disordered" evidence="3">
    <location>
        <begin position="337"/>
        <end position="367"/>
    </location>
</feature>
<feature type="domain" description="ABC transporter" evidence="4">
    <location>
        <begin position="8"/>
        <end position="246"/>
    </location>
</feature>
<evidence type="ECO:0000259" key="4">
    <source>
        <dbReference type="PROSITE" id="PS50893"/>
    </source>
</evidence>
<evidence type="ECO:0000256" key="1">
    <source>
        <dbReference type="ARBA" id="ARBA00022741"/>
    </source>
</evidence>
<dbReference type="Pfam" id="PF00005">
    <property type="entry name" value="ABC_tran"/>
    <property type="match status" value="1"/>
</dbReference>
<reference evidence="5 6" key="1">
    <citation type="submission" date="2016-10" db="EMBL/GenBank/DDBJ databases">
        <authorList>
            <person name="de Groot N.N."/>
        </authorList>
    </citation>
    <scope>NUCLEOTIDE SEQUENCE [LARGE SCALE GENOMIC DNA]</scope>
    <source>
        <strain evidence="5 6">DSM 21800</strain>
    </source>
</reference>
<feature type="compositionally biased region" description="Polar residues" evidence="3">
    <location>
        <begin position="347"/>
        <end position="367"/>
    </location>
</feature>
<keyword evidence="6" id="KW-1185">Reference proteome</keyword>
<evidence type="ECO:0000256" key="3">
    <source>
        <dbReference type="SAM" id="MobiDB-lite"/>
    </source>
</evidence>
<dbReference type="GO" id="GO:0016887">
    <property type="term" value="F:ATP hydrolysis activity"/>
    <property type="evidence" value="ECO:0007669"/>
    <property type="project" value="InterPro"/>
</dbReference>
<dbReference type="EMBL" id="LT629772">
    <property type="protein sequence ID" value="SDS81365.1"/>
    <property type="molecule type" value="Genomic_DNA"/>
</dbReference>
<accession>A0A1H1V9H7</accession>
<dbReference type="PANTHER" id="PTHR43582">
    <property type="entry name" value="LINEARMYCIN RESISTANCE ATP-BINDING PROTEIN LNRL"/>
    <property type="match status" value="1"/>
</dbReference>
<dbReference type="InterPro" id="IPR027417">
    <property type="entry name" value="P-loop_NTPase"/>
</dbReference>
<dbReference type="GO" id="GO:0005524">
    <property type="term" value="F:ATP binding"/>
    <property type="evidence" value="ECO:0007669"/>
    <property type="project" value="UniProtKB-KW"/>
</dbReference>
<dbReference type="SUPFAM" id="SSF52540">
    <property type="entry name" value="P-loop containing nucleoside triphosphate hydrolases"/>
    <property type="match status" value="1"/>
</dbReference>
<keyword evidence="2 5" id="KW-0067">ATP-binding</keyword>
<dbReference type="OrthoDB" id="9804819at2"/>
<evidence type="ECO:0000313" key="6">
    <source>
        <dbReference type="Proteomes" id="UP000199103"/>
    </source>
</evidence>
<evidence type="ECO:0000256" key="2">
    <source>
        <dbReference type="ARBA" id="ARBA00022840"/>
    </source>
</evidence>
<evidence type="ECO:0000313" key="5">
    <source>
        <dbReference type="EMBL" id="SDS81365.1"/>
    </source>
</evidence>